<comment type="caution">
    <text evidence="3">The sequence shown here is derived from an EMBL/GenBank/DDBJ whole genome shotgun (WGS) entry which is preliminary data.</text>
</comment>
<organism evidence="3 4">
    <name type="scientific">Candidatus Jorgensenbacteria bacterium RIFCSPLOWO2_01_FULL_45_25b</name>
    <dbReference type="NCBI Taxonomy" id="1798471"/>
    <lineage>
        <taxon>Bacteria</taxon>
        <taxon>Candidatus Joergenseniibacteriota</taxon>
    </lineage>
</organism>
<dbReference type="Proteomes" id="UP000176996">
    <property type="component" value="Unassembled WGS sequence"/>
</dbReference>
<dbReference type="EMBL" id="MFKK01000013">
    <property type="protein sequence ID" value="OGG41292.1"/>
    <property type="molecule type" value="Genomic_DNA"/>
</dbReference>
<dbReference type="STRING" id="1798471.A3A21_04010"/>
<name>A0A1F6BWZ5_9BACT</name>
<reference evidence="3 4" key="1">
    <citation type="journal article" date="2016" name="Nat. Commun.">
        <title>Thousands of microbial genomes shed light on interconnected biogeochemical processes in an aquifer system.</title>
        <authorList>
            <person name="Anantharaman K."/>
            <person name="Brown C.T."/>
            <person name="Hug L.A."/>
            <person name="Sharon I."/>
            <person name="Castelle C.J."/>
            <person name="Probst A.J."/>
            <person name="Thomas B.C."/>
            <person name="Singh A."/>
            <person name="Wilkins M.J."/>
            <person name="Karaoz U."/>
            <person name="Brodie E.L."/>
            <person name="Williams K.H."/>
            <person name="Hubbard S.S."/>
            <person name="Banfield J.F."/>
        </authorList>
    </citation>
    <scope>NUCLEOTIDE SEQUENCE [LARGE SCALE GENOMIC DNA]</scope>
</reference>
<evidence type="ECO:0000256" key="1">
    <source>
        <dbReference type="SAM" id="Coils"/>
    </source>
</evidence>
<feature type="region of interest" description="Disordered" evidence="2">
    <location>
        <begin position="1"/>
        <end position="27"/>
    </location>
</feature>
<accession>A0A1F6BWZ5</accession>
<proteinExistence type="predicted"/>
<gene>
    <name evidence="3" type="ORF">A3A21_04010</name>
</gene>
<evidence type="ECO:0000313" key="3">
    <source>
        <dbReference type="EMBL" id="OGG41292.1"/>
    </source>
</evidence>
<feature type="coiled-coil region" evidence="1">
    <location>
        <begin position="39"/>
        <end position="66"/>
    </location>
</feature>
<evidence type="ECO:0000256" key="2">
    <source>
        <dbReference type="SAM" id="MobiDB-lite"/>
    </source>
</evidence>
<keyword evidence="1" id="KW-0175">Coiled coil</keyword>
<protein>
    <submittedName>
        <fullName evidence="3">Uncharacterized protein</fullName>
    </submittedName>
</protein>
<sequence length="163" mass="18786">MSIEKIGMGSIDSDSEESRKELIAIKGLPEDTTLEDIRKYDLEENRKELEESNKRLEEHRKRLAVRKGLPEDTTLEDINKYISEERRGKHAAEKGLPEDATMSNENLKLEEGVVALMRSSKSKKEWNANCDKVRAANQGYPDFWFQAIIASEVKTETQRNWSD</sequence>
<dbReference type="AlphaFoldDB" id="A0A1F6BWZ5"/>
<evidence type="ECO:0000313" key="4">
    <source>
        <dbReference type="Proteomes" id="UP000176996"/>
    </source>
</evidence>